<gene>
    <name evidence="1" type="ORF">SAMN06269173_101777</name>
</gene>
<sequence>MHAALEQVYRRFARYRLRQPLEACPCCITPAENALLWTVPLRQLSEEQLRRYAFKAITTWGSAEDFRYFLPRLLHLASQPASKIDKEVFFGKIGLAGWATWPPPNQEAVRTFLLAWWHHHIRKEDFFEQELLSGLVALVGNLAPLLAAWQISFADRSFSNLVSLLEYFDDFVPALRRSLPQADLVAASSKQLNQWLVAQLPILEQGFFQYISTDSDFAARISRAHTVASLLPA</sequence>
<protein>
    <submittedName>
        <fullName evidence="1">Uncharacterized protein</fullName>
    </submittedName>
</protein>
<keyword evidence="2" id="KW-1185">Reference proteome</keyword>
<name>A0A238VK17_9BACT</name>
<dbReference type="AlphaFoldDB" id="A0A238VK17"/>
<reference evidence="2" key="1">
    <citation type="submission" date="2017-06" db="EMBL/GenBank/DDBJ databases">
        <authorList>
            <person name="Varghese N."/>
            <person name="Submissions S."/>
        </authorList>
    </citation>
    <scope>NUCLEOTIDE SEQUENCE [LARGE SCALE GENOMIC DNA]</scope>
    <source>
        <strain evidence="2">DSM 28041</strain>
    </source>
</reference>
<dbReference type="Proteomes" id="UP000198310">
    <property type="component" value="Unassembled WGS sequence"/>
</dbReference>
<dbReference type="RefSeq" id="WP_089331705.1">
    <property type="nucleotide sequence ID" value="NZ_FZNS01000001.1"/>
</dbReference>
<accession>A0A238VK17</accession>
<organism evidence="1 2">
    <name type="scientific">Hymenobacter mucosus</name>
    <dbReference type="NCBI Taxonomy" id="1411120"/>
    <lineage>
        <taxon>Bacteria</taxon>
        <taxon>Pseudomonadati</taxon>
        <taxon>Bacteroidota</taxon>
        <taxon>Cytophagia</taxon>
        <taxon>Cytophagales</taxon>
        <taxon>Hymenobacteraceae</taxon>
        <taxon>Hymenobacter</taxon>
    </lineage>
</organism>
<evidence type="ECO:0000313" key="2">
    <source>
        <dbReference type="Proteomes" id="UP000198310"/>
    </source>
</evidence>
<proteinExistence type="predicted"/>
<dbReference type="EMBL" id="FZNS01000001">
    <property type="protein sequence ID" value="SNR34576.1"/>
    <property type="molecule type" value="Genomic_DNA"/>
</dbReference>
<evidence type="ECO:0000313" key="1">
    <source>
        <dbReference type="EMBL" id="SNR34576.1"/>
    </source>
</evidence>